<dbReference type="AlphaFoldDB" id="A0A1E7EW34"/>
<evidence type="ECO:0000313" key="2">
    <source>
        <dbReference type="EMBL" id="OEU10057.1"/>
    </source>
</evidence>
<proteinExistence type="predicted"/>
<protein>
    <submittedName>
        <fullName evidence="2">Uncharacterized protein</fullName>
    </submittedName>
</protein>
<dbReference type="PANTHER" id="PTHR12652">
    <property type="entry name" value="PEROXISOMAL BIOGENESIS FACTOR 11"/>
    <property type="match status" value="1"/>
</dbReference>
<name>A0A1E7EW34_9STRA</name>
<dbReference type="InParanoid" id="A0A1E7EW34"/>
<accession>A0A1E7EW34</accession>
<organism evidence="2 3">
    <name type="scientific">Fragilariopsis cylindrus CCMP1102</name>
    <dbReference type="NCBI Taxonomy" id="635003"/>
    <lineage>
        <taxon>Eukaryota</taxon>
        <taxon>Sar</taxon>
        <taxon>Stramenopiles</taxon>
        <taxon>Ochrophyta</taxon>
        <taxon>Bacillariophyta</taxon>
        <taxon>Bacillariophyceae</taxon>
        <taxon>Bacillariophycidae</taxon>
        <taxon>Bacillariales</taxon>
        <taxon>Bacillariaceae</taxon>
        <taxon>Fragilariopsis</taxon>
    </lineage>
</organism>
<dbReference type="EMBL" id="KV784373">
    <property type="protein sequence ID" value="OEU10057.1"/>
    <property type="molecule type" value="Genomic_DNA"/>
</dbReference>
<keyword evidence="3" id="KW-1185">Reference proteome</keyword>
<sequence>MREIVGTTKNNGNGSQQQQQEQISCTTTTNKCDDKRYSSTFKYILSKYLQFIRIPHRQDSILKTVQYSLWRLSKFYRNTVIPENTKCHYIPHRMSDALMKLSGEISWARYVLRFFGLPAAINGVDLRSWALENNYKRLGQVMSWTMIAYYPLEHLAYLCYKAPSVNWLPCATTSNACTNDVGSISSTDRYCHSSSILASKASAWSCRFWFTYLLLDIYRCTLSLRELKQNPHQTSKADDLVSISDSDKNENNNNNKLTQTDKQHREIVTVRTEHLQIVRNILYVLPAVNWSLPNWDTQPWLHNDLVNGLCWLESMVGLFQGVRDFQQI</sequence>
<reference evidence="2 3" key="1">
    <citation type="submission" date="2016-09" db="EMBL/GenBank/DDBJ databases">
        <title>Extensive genetic diversity and differential bi-allelic expression allows diatom success in the polar Southern Ocean.</title>
        <authorList>
            <consortium name="DOE Joint Genome Institute"/>
            <person name="Mock T."/>
            <person name="Otillar R.P."/>
            <person name="Strauss J."/>
            <person name="Dupont C."/>
            <person name="Frickenhaus S."/>
            <person name="Maumus F."/>
            <person name="Mcmullan M."/>
            <person name="Sanges R."/>
            <person name="Schmutz J."/>
            <person name="Toseland A."/>
            <person name="Valas R."/>
            <person name="Veluchamy A."/>
            <person name="Ward B.J."/>
            <person name="Allen A."/>
            <person name="Barry K."/>
            <person name="Falciatore A."/>
            <person name="Ferrante M."/>
            <person name="Fortunato A.E."/>
            <person name="Gloeckner G."/>
            <person name="Gruber A."/>
            <person name="Hipkin R."/>
            <person name="Janech M."/>
            <person name="Kroth P."/>
            <person name="Leese F."/>
            <person name="Lindquist E."/>
            <person name="Lyon B.R."/>
            <person name="Martin J."/>
            <person name="Mayer C."/>
            <person name="Parker M."/>
            <person name="Quesneville H."/>
            <person name="Raymond J."/>
            <person name="Uhlig C."/>
            <person name="Valentin K.U."/>
            <person name="Worden A.Z."/>
            <person name="Armbrust E.V."/>
            <person name="Bowler C."/>
            <person name="Green B."/>
            <person name="Moulton V."/>
            <person name="Van Oosterhout C."/>
            <person name="Grigoriev I."/>
        </authorList>
    </citation>
    <scope>NUCLEOTIDE SEQUENCE [LARGE SCALE GENOMIC DNA]</scope>
    <source>
        <strain evidence="2 3">CCMP1102</strain>
    </source>
</reference>
<evidence type="ECO:0000313" key="3">
    <source>
        <dbReference type="Proteomes" id="UP000095751"/>
    </source>
</evidence>
<feature type="region of interest" description="Disordered" evidence="1">
    <location>
        <begin position="236"/>
        <end position="261"/>
    </location>
</feature>
<dbReference type="OrthoDB" id="10005898at2759"/>
<dbReference type="PANTHER" id="PTHR12652:SF25">
    <property type="entry name" value="MICROBODY (PEROXISOME) PROLIFERATION PROTEIN PEROXIN 11C (EUROFUNG)"/>
    <property type="match status" value="1"/>
</dbReference>
<gene>
    <name evidence="2" type="ORF">FRACYDRAFT_247668</name>
</gene>
<dbReference type="Proteomes" id="UP000095751">
    <property type="component" value="Unassembled WGS sequence"/>
</dbReference>
<feature type="compositionally biased region" description="Basic and acidic residues" evidence="1">
    <location>
        <begin position="236"/>
        <end position="250"/>
    </location>
</feature>
<feature type="region of interest" description="Disordered" evidence="1">
    <location>
        <begin position="1"/>
        <end position="22"/>
    </location>
</feature>
<dbReference type="KEGG" id="fcy:FRACYDRAFT_247668"/>
<evidence type="ECO:0000256" key="1">
    <source>
        <dbReference type="SAM" id="MobiDB-lite"/>
    </source>
</evidence>